<dbReference type="GO" id="GO:0006260">
    <property type="term" value="P:DNA replication"/>
    <property type="evidence" value="ECO:0007669"/>
    <property type="project" value="UniProtKB-UniRule"/>
</dbReference>
<proteinExistence type="inferred from homology"/>
<comment type="caution">
    <text evidence="9">The sequence shown here is derived from an EMBL/GenBank/DDBJ whole genome shotgun (WGS) entry which is preliminary data.</text>
</comment>
<dbReference type="InterPro" id="IPR003594">
    <property type="entry name" value="HATPase_dom"/>
</dbReference>
<dbReference type="EC" id="5.6.2.2" evidence="6"/>
<dbReference type="InterPro" id="IPR020568">
    <property type="entry name" value="Ribosomal_Su5_D2-typ_SF"/>
</dbReference>
<feature type="region of interest" description="Disordered" evidence="7">
    <location>
        <begin position="572"/>
        <end position="595"/>
    </location>
</feature>
<dbReference type="Pfam" id="PF02518">
    <property type="entry name" value="HATPase_c"/>
    <property type="match status" value="1"/>
</dbReference>
<feature type="domain" description="Histidine kinase/HSP90-like ATPase" evidence="8">
    <location>
        <begin position="62"/>
        <end position="185"/>
    </location>
</feature>
<dbReference type="HAMAP" id="MF_00322">
    <property type="entry name" value="Top6B"/>
    <property type="match status" value="1"/>
</dbReference>
<feature type="binding site" evidence="6">
    <location>
        <position position="109"/>
    </location>
    <ligand>
        <name>ATP</name>
        <dbReference type="ChEBI" id="CHEBI:30616"/>
    </ligand>
</feature>
<dbReference type="PANTHER" id="PTHR48444:SF1">
    <property type="entry name" value="DNA TOPOISOMERASE 6 SUBUNIT B"/>
    <property type="match status" value="1"/>
</dbReference>
<dbReference type="PANTHER" id="PTHR48444">
    <property type="entry name" value="DNA TOPOISOMERASE 6 SUBUNIT B"/>
    <property type="match status" value="1"/>
</dbReference>
<reference evidence="9" key="1">
    <citation type="submission" date="2019-04" db="EMBL/GenBank/DDBJ databases">
        <title>Evolution of Biomass-Degrading Anaerobic Consortia Revealed by Metagenomics.</title>
        <authorList>
            <person name="Peng X."/>
        </authorList>
    </citation>
    <scope>NUCLEOTIDE SEQUENCE</scope>
    <source>
        <strain evidence="9">SIG12</strain>
    </source>
</reference>
<keyword evidence="5 6" id="KW-0413">Isomerase</keyword>
<dbReference type="InterPro" id="IPR014721">
    <property type="entry name" value="Ribsml_uS5_D2-typ_fold_subgr"/>
</dbReference>
<feature type="binding site" evidence="6">
    <location>
        <begin position="130"/>
        <end position="131"/>
    </location>
    <ligand>
        <name>ATP</name>
        <dbReference type="ChEBI" id="CHEBI:30616"/>
    </ligand>
</feature>
<comment type="similarity">
    <text evidence="6">Belongs to the TOP6B family.</text>
</comment>
<protein>
    <recommendedName>
        <fullName evidence="6">Type 2 DNA topoisomerase 6 subunit B</fullName>
        <ecNumber evidence="6">5.6.2.2</ecNumber>
    </recommendedName>
    <alternativeName>
        <fullName evidence="6">Type II DNA topoisomerase VI subunit B</fullName>
        <shortName evidence="6">TopoVI-B</shortName>
    </alternativeName>
</protein>
<dbReference type="Gene3D" id="1.10.8.50">
    <property type="match status" value="1"/>
</dbReference>
<dbReference type="AlphaFoldDB" id="A0A8T3V9F8"/>
<dbReference type="GO" id="GO:0006265">
    <property type="term" value="P:DNA topological change"/>
    <property type="evidence" value="ECO:0007669"/>
    <property type="project" value="UniProtKB-UniRule"/>
</dbReference>
<dbReference type="InterPro" id="IPR005734">
    <property type="entry name" value="TopoVI_B"/>
</dbReference>
<gene>
    <name evidence="6 9" type="primary">top6B</name>
    <name evidence="9" type="ORF">E7Z73_03095</name>
</gene>
<dbReference type="SMART" id="SM00387">
    <property type="entry name" value="HATPase_c"/>
    <property type="match status" value="1"/>
</dbReference>
<comment type="catalytic activity">
    <reaction evidence="6">
        <text>ATP-dependent breakage, passage and rejoining of double-stranded DNA.</text>
        <dbReference type="EC" id="5.6.2.2"/>
    </reaction>
</comment>
<sequence>MLSDVIYILIKLIILIIENSIKIKGGHNLVETDAGLDWQKDFQHLTPSEFFRKNKQMLGFTGKIRSLTIVFHELITNSFDAAEESGILPDIDIELIRVDKEHYILRHKDNGPGIPEDYVMQVYCSMFAGSKFRNIQSRGQQGLGCSGCVLLSQMTTGKPARVISCYKDGDEIKGVKMKFQMDVKNNTGILMEREDYVGESTGVCIELQFKEVSYSMAEQGAFEYIRRTMIGNPHAKITFRDPTGHKYIFKRAADIVPTLPKEVLPHPKGVSADDLMTMAKNTDKRRYKSMLTSSMSRMSNKRVDEIAEMTGIDMNKRPKDMTFPEAEAIVQCFKKMKFMAPPTDGLIPIGSEQIEKGMKQILKPEFVTTITRKPVTYAGGVSFIIEAGLAYGGDSGRIINEQRKSEIMRFANRVPLTFDAGSCAITEALKSIDWKRYGLKDLDNTPLTLFVNIISTQVPYLSTGKQSVSPEPEIVQEIRQATMKLARQLQKHLRAKRAAKEKEKRSKVFEEYVPVIIEEAAKLGETGVPEYQEVLAKVTKRALAELLGEKVEEEVEEEELDAIIMEELDEHGYAVDEEHSNLNYTEDEDEGDFEE</sequence>
<dbReference type="NCBIfam" id="NF003218">
    <property type="entry name" value="PRK04184.1"/>
    <property type="match status" value="1"/>
</dbReference>
<dbReference type="NCBIfam" id="TIGR01052">
    <property type="entry name" value="top6b"/>
    <property type="match status" value="1"/>
</dbReference>
<evidence type="ECO:0000256" key="2">
    <source>
        <dbReference type="ARBA" id="ARBA00022840"/>
    </source>
</evidence>
<evidence type="ECO:0000256" key="7">
    <source>
        <dbReference type="SAM" id="MobiDB-lite"/>
    </source>
</evidence>
<dbReference type="InterPro" id="IPR036890">
    <property type="entry name" value="HATPase_C_sf"/>
</dbReference>
<dbReference type="SUPFAM" id="SSF55874">
    <property type="entry name" value="ATPase domain of HSP90 chaperone/DNA topoisomerase II/histidine kinase"/>
    <property type="match status" value="1"/>
</dbReference>
<dbReference type="InterPro" id="IPR010979">
    <property type="entry name" value="Ribosomal_uS13-like_H2TH"/>
</dbReference>
<evidence type="ECO:0000256" key="5">
    <source>
        <dbReference type="ARBA" id="ARBA00023235"/>
    </source>
</evidence>
<dbReference type="GO" id="GO:0005524">
    <property type="term" value="F:ATP binding"/>
    <property type="evidence" value="ECO:0007669"/>
    <property type="project" value="UniProtKB-UniRule"/>
</dbReference>
<feature type="binding site" evidence="6">
    <location>
        <position position="77"/>
    </location>
    <ligand>
        <name>ATP</name>
        <dbReference type="ChEBI" id="CHEBI:30616"/>
    </ligand>
</feature>
<dbReference type="Pfam" id="PF09239">
    <property type="entry name" value="Topo-VIb_trans"/>
    <property type="match status" value="1"/>
</dbReference>
<accession>A0A8T3V9F8</accession>
<feature type="binding site" evidence="6">
    <location>
        <begin position="139"/>
        <end position="146"/>
    </location>
    <ligand>
        <name>ATP</name>
        <dbReference type="ChEBI" id="CHEBI:30616"/>
    </ligand>
</feature>
<dbReference type="Gene3D" id="3.30.565.10">
    <property type="entry name" value="Histidine kinase-like ATPase, C-terminal domain"/>
    <property type="match status" value="1"/>
</dbReference>
<dbReference type="SUPFAM" id="SSF54211">
    <property type="entry name" value="Ribosomal protein S5 domain 2-like"/>
    <property type="match status" value="1"/>
</dbReference>
<feature type="compositionally biased region" description="Acidic residues" evidence="7">
    <location>
        <begin position="585"/>
        <end position="595"/>
    </location>
</feature>
<name>A0A8T3V9F8_9EURY</name>
<evidence type="ECO:0000256" key="1">
    <source>
        <dbReference type="ARBA" id="ARBA00022741"/>
    </source>
</evidence>
<dbReference type="EMBL" id="SUTE01000024">
    <property type="protein sequence ID" value="MBE6504719.1"/>
    <property type="molecule type" value="Genomic_DNA"/>
</dbReference>
<evidence type="ECO:0000313" key="9">
    <source>
        <dbReference type="EMBL" id="MBE6504719.1"/>
    </source>
</evidence>
<dbReference type="GO" id="GO:0003918">
    <property type="term" value="F:DNA topoisomerase type II (double strand cut, ATP-hydrolyzing) activity"/>
    <property type="evidence" value="ECO:0007669"/>
    <property type="project" value="UniProtKB-UniRule"/>
</dbReference>
<keyword evidence="4 6" id="KW-0238">DNA-binding</keyword>
<dbReference type="SUPFAM" id="SSF46946">
    <property type="entry name" value="S13-like H2TH domain"/>
    <property type="match status" value="1"/>
</dbReference>
<evidence type="ECO:0000313" key="10">
    <source>
        <dbReference type="Proteomes" id="UP000762703"/>
    </source>
</evidence>
<evidence type="ECO:0000259" key="8">
    <source>
        <dbReference type="SMART" id="SM00387"/>
    </source>
</evidence>
<evidence type="ECO:0000256" key="4">
    <source>
        <dbReference type="ARBA" id="ARBA00023125"/>
    </source>
</evidence>
<keyword evidence="1 6" id="KW-0547">Nucleotide-binding</keyword>
<keyword evidence="3 6" id="KW-0799">Topoisomerase</keyword>
<organism evidence="9 10">
    <name type="scientific">Methanobrevibacter millerae</name>
    <dbReference type="NCBI Taxonomy" id="230361"/>
    <lineage>
        <taxon>Archaea</taxon>
        <taxon>Methanobacteriati</taxon>
        <taxon>Methanobacteriota</taxon>
        <taxon>Methanomada group</taxon>
        <taxon>Methanobacteria</taxon>
        <taxon>Methanobacteriales</taxon>
        <taxon>Methanobacteriaceae</taxon>
        <taxon>Methanobrevibacter</taxon>
    </lineage>
</organism>
<dbReference type="PIRSF" id="PIRSF006553">
    <property type="entry name" value="TopoVI_B"/>
    <property type="match status" value="1"/>
</dbReference>
<evidence type="ECO:0000256" key="6">
    <source>
        <dbReference type="HAMAP-Rule" id="MF_00322"/>
    </source>
</evidence>
<keyword evidence="2 6" id="KW-0067">ATP-binding</keyword>
<dbReference type="InterPro" id="IPR015320">
    <property type="entry name" value="TopoVI_B_transducer"/>
</dbReference>
<comment type="subunit">
    <text evidence="6">Homodimer. Heterotetramer of two Top6A and two Top6B chains.</text>
</comment>
<evidence type="ECO:0000256" key="3">
    <source>
        <dbReference type="ARBA" id="ARBA00023029"/>
    </source>
</evidence>
<feature type="binding site" evidence="6">
    <location>
        <position position="465"/>
    </location>
    <ligand>
        <name>ATP</name>
        <dbReference type="ChEBI" id="CHEBI:30616"/>
    </ligand>
</feature>
<dbReference type="GO" id="GO:0003677">
    <property type="term" value="F:DNA binding"/>
    <property type="evidence" value="ECO:0007669"/>
    <property type="project" value="UniProtKB-UniRule"/>
</dbReference>
<comment type="function">
    <text evidence="6">Relaxes both positive and negative superturns and exhibits a strong decatenase activity.</text>
</comment>
<dbReference type="CDD" id="cd00823">
    <property type="entry name" value="TopoIIB_Trans"/>
    <property type="match status" value="1"/>
</dbReference>
<dbReference type="Gene3D" id="3.30.230.10">
    <property type="match status" value="1"/>
</dbReference>
<dbReference type="Proteomes" id="UP000762703">
    <property type="component" value="Unassembled WGS sequence"/>
</dbReference>